<dbReference type="InterPro" id="IPR000859">
    <property type="entry name" value="CUB_dom"/>
</dbReference>
<dbReference type="WBParaSite" id="Pan_g3472.t1">
    <property type="protein sequence ID" value="Pan_g3472.t1"/>
    <property type="gene ID" value="Pan_g3472"/>
</dbReference>
<dbReference type="PROSITE" id="PS01180">
    <property type="entry name" value="CUB"/>
    <property type="match status" value="2"/>
</dbReference>
<reference evidence="8" key="2">
    <citation type="submission" date="2020-10" db="UniProtKB">
        <authorList>
            <consortium name="WormBaseParasite"/>
        </authorList>
    </citation>
    <scope>IDENTIFICATION</scope>
</reference>
<dbReference type="InterPro" id="IPR035914">
    <property type="entry name" value="Sperma_CUB_dom_sf"/>
</dbReference>
<evidence type="ECO:0000259" key="5">
    <source>
        <dbReference type="PROSITE" id="PS01180"/>
    </source>
</evidence>
<dbReference type="InterPro" id="IPR016186">
    <property type="entry name" value="C-type_lectin-like/link_sf"/>
</dbReference>
<proteinExistence type="predicted"/>
<keyword evidence="1" id="KW-0677">Repeat</keyword>
<dbReference type="Pfam" id="PF00059">
    <property type="entry name" value="Lectin_C"/>
    <property type="match status" value="1"/>
</dbReference>
<accession>A0A7E4VUW9</accession>
<feature type="domain" description="CUB" evidence="5">
    <location>
        <begin position="292"/>
        <end position="399"/>
    </location>
</feature>
<dbReference type="SUPFAM" id="SSF49854">
    <property type="entry name" value="Spermadhesin, CUB domain"/>
    <property type="match status" value="2"/>
</dbReference>
<feature type="domain" description="CUB" evidence="5">
    <location>
        <begin position="171"/>
        <end position="288"/>
    </location>
</feature>
<feature type="signal peptide" evidence="4">
    <location>
        <begin position="1"/>
        <end position="20"/>
    </location>
</feature>
<organism evidence="7 8">
    <name type="scientific">Panagrellus redivivus</name>
    <name type="common">Microworm</name>
    <dbReference type="NCBI Taxonomy" id="6233"/>
    <lineage>
        <taxon>Eukaryota</taxon>
        <taxon>Metazoa</taxon>
        <taxon>Ecdysozoa</taxon>
        <taxon>Nematoda</taxon>
        <taxon>Chromadorea</taxon>
        <taxon>Rhabditida</taxon>
        <taxon>Tylenchina</taxon>
        <taxon>Panagrolaimomorpha</taxon>
        <taxon>Panagrolaimoidea</taxon>
        <taxon>Panagrolaimidae</taxon>
        <taxon>Panagrellus</taxon>
    </lineage>
</organism>
<dbReference type="AlphaFoldDB" id="A0A7E4VUW9"/>
<keyword evidence="4" id="KW-0732">Signal</keyword>
<dbReference type="Gene3D" id="3.10.100.10">
    <property type="entry name" value="Mannose-Binding Protein A, subunit A"/>
    <property type="match status" value="1"/>
</dbReference>
<dbReference type="SUPFAM" id="SSF56436">
    <property type="entry name" value="C-type lectin-like"/>
    <property type="match status" value="1"/>
</dbReference>
<sequence length="403" mass="45274">MRSLPAAVVLLLAGLALCNGAPLEKSDLTVKATPCPYGWHHASAINQCYIIPNVFLPLQDAIGYCSNVTGGELVTVFSQAEYDAINGYIQMQSFSHLYPLWIGLKGDRYWPYYQWQDNRYANFTKWINGTSPTTKGGECFVWKSTVANSGWTTLDCKYQQPFICKQHASNCPTIIVNGTTGNITSPNYPDEYDLDDECYYHLNVPEGNVVSLKFDKIDIDEYSYVYVYDGPFADNRSNSLGYAEESYWGLFGNDEFQSTSNSLSIKFKTYSYLYWGYYSGWVATFTAVPAPVPISLNGTSGSLTSPNYPSSYNSGDELFYQINAPTGYTVIITVWDFVSESTYDWLKIYENTSKLLTWSGNQTLSVPKTVKSATNVVNLLWHTDLSNVRTGFNLTWVVQSSWG</sequence>
<feature type="chain" id="PRO_5028900587" evidence="4">
    <location>
        <begin position="21"/>
        <end position="403"/>
    </location>
</feature>
<evidence type="ECO:0000256" key="3">
    <source>
        <dbReference type="PROSITE-ProRule" id="PRU00059"/>
    </source>
</evidence>
<keyword evidence="7" id="KW-1185">Reference proteome</keyword>
<feature type="disulfide bond" evidence="3">
    <location>
        <begin position="171"/>
        <end position="198"/>
    </location>
</feature>
<dbReference type="Gene3D" id="2.60.120.290">
    <property type="entry name" value="Spermadhesin, CUB domain"/>
    <property type="match status" value="2"/>
</dbReference>
<comment type="caution">
    <text evidence="3">Lacks conserved residue(s) required for the propagation of feature annotation.</text>
</comment>
<evidence type="ECO:0000256" key="4">
    <source>
        <dbReference type="SAM" id="SignalP"/>
    </source>
</evidence>
<dbReference type="CDD" id="cd00037">
    <property type="entry name" value="CLECT"/>
    <property type="match status" value="1"/>
</dbReference>
<protein>
    <submittedName>
        <fullName evidence="8">C-type LECtin</fullName>
    </submittedName>
</protein>
<dbReference type="PANTHER" id="PTHR24251">
    <property type="entry name" value="OVOCHYMASE-RELATED"/>
    <property type="match status" value="1"/>
</dbReference>
<feature type="domain" description="C-type lectin" evidence="6">
    <location>
        <begin position="44"/>
        <end position="165"/>
    </location>
</feature>
<evidence type="ECO:0000256" key="2">
    <source>
        <dbReference type="ARBA" id="ARBA00023157"/>
    </source>
</evidence>
<keyword evidence="2 3" id="KW-1015">Disulfide bond</keyword>
<dbReference type="PROSITE" id="PS50041">
    <property type="entry name" value="C_TYPE_LECTIN_2"/>
    <property type="match status" value="1"/>
</dbReference>
<dbReference type="Proteomes" id="UP000492821">
    <property type="component" value="Unassembled WGS sequence"/>
</dbReference>
<reference evidence="7" key="1">
    <citation type="journal article" date="2013" name="Genetics">
        <title>The draft genome and transcriptome of Panagrellus redivivus are shaped by the harsh demands of a free-living lifestyle.</title>
        <authorList>
            <person name="Srinivasan J."/>
            <person name="Dillman A.R."/>
            <person name="Macchietto M.G."/>
            <person name="Heikkinen L."/>
            <person name="Lakso M."/>
            <person name="Fracchia K.M."/>
            <person name="Antoshechkin I."/>
            <person name="Mortazavi A."/>
            <person name="Wong G."/>
            <person name="Sternberg P.W."/>
        </authorList>
    </citation>
    <scope>NUCLEOTIDE SEQUENCE [LARGE SCALE GENOMIC DNA]</scope>
    <source>
        <strain evidence="7">MT8872</strain>
    </source>
</reference>
<dbReference type="SMART" id="SM00034">
    <property type="entry name" value="CLECT"/>
    <property type="match status" value="1"/>
</dbReference>
<dbReference type="InterPro" id="IPR016187">
    <property type="entry name" value="CTDL_fold"/>
</dbReference>
<dbReference type="Pfam" id="PF00431">
    <property type="entry name" value="CUB"/>
    <property type="match status" value="2"/>
</dbReference>
<name>A0A7E4VUW9_PANRE</name>
<evidence type="ECO:0000313" key="8">
    <source>
        <dbReference type="WBParaSite" id="Pan_g3472.t1"/>
    </source>
</evidence>
<dbReference type="InterPro" id="IPR001304">
    <property type="entry name" value="C-type_lectin-like"/>
</dbReference>
<dbReference type="SMART" id="SM00042">
    <property type="entry name" value="CUB"/>
    <property type="match status" value="2"/>
</dbReference>
<dbReference type="CDD" id="cd00041">
    <property type="entry name" value="CUB"/>
    <property type="match status" value="2"/>
</dbReference>
<evidence type="ECO:0000259" key="6">
    <source>
        <dbReference type="PROSITE" id="PS50041"/>
    </source>
</evidence>
<evidence type="ECO:0000313" key="7">
    <source>
        <dbReference type="Proteomes" id="UP000492821"/>
    </source>
</evidence>
<evidence type="ECO:0000256" key="1">
    <source>
        <dbReference type="ARBA" id="ARBA00022737"/>
    </source>
</evidence>